<proteinExistence type="predicted"/>
<feature type="transmembrane region" description="Helical" evidence="7">
    <location>
        <begin position="84"/>
        <end position="101"/>
    </location>
</feature>
<feature type="transmembrane region" description="Helical" evidence="7">
    <location>
        <begin position="53"/>
        <end position="72"/>
    </location>
</feature>
<dbReference type="InterPro" id="IPR050736">
    <property type="entry name" value="Sensor_HK_Regulatory"/>
</dbReference>
<dbReference type="Proteomes" id="UP000680038">
    <property type="component" value="Unassembled WGS sequence"/>
</dbReference>
<comment type="catalytic activity">
    <reaction evidence="1">
        <text>ATP + protein L-histidine = ADP + protein N-phospho-L-histidine.</text>
        <dbReference type="EC" id="2.7.13.3"/>
    </reaction>
</comment>
<sequence>MLLKLFTKIVKIWNDLKGDINTFSLQNRIYHSVCLAAIVIMFYNLPFSILMGYYELAAATLFLLPLQWYLFYLSRFKRKSQLSLTINVLIIHTFFIINYILNSGIRGSALLSFSIAYFLIVIVVPKKQYLMWTFIHLSLVLGLLLWEFKRPEVILISYATRTDQFTDIASTYVVSIVLMLAGLSYIINNYAIEKRLADQKAIVLKESNDQKNKLISIISHDFNTPLSSIRRYLTLLRKTELTVDERRQFENELGQVTFDTQNLLLNLLSWAHNNMETKALPVRPVKLDDALRNTVRTYRAIANEKNISFDYRIPAGTSVLGNVDIVDGILRNLINNAIKFTNEGGKVIIHAVEEDGFVIIMVEDTGIGIPLQRQPYIFNSDLSSTYGTQNEKGIGLGLTLCKDFTKALKGEIWFSSEEDQGTTFYLKLPAFSKKTKAKVPA</sequence>
<evidence type="ECO:0000256" key="3">
    <source>
        <dbReference type="ARBA" id="ARBA00022553"/>
    </source>
</evidence>
<comment type="caution">
    <text evidence="9">The sequence shown here is derived from an EMBL/GenBank/DDBJ whole genome shotgun (WGS) entry which is preliminary data.</text>
</comment>
<evidence type="ECO:0000256" key="5">
    <source>
        <dbReference type="ARBA" id="ARBA00022777"/>
    </source>
</evidence>
<name>A0A916JEW1_9BACT</name>
<dbReference type="AlphaFoldDB" id="A0A916JEW1"/>
<keyword evidence="7" id="KW-0812">Transmembrane</keyword>
<dbReference type="PROSITE" id="PS50109">
    <property type="entry name" value="HIS_KIN"/>
    <property type="match status" value="1"/>
</dbReference>
<evidence type="ECO:0000313" key="10">
    <source>
        <dbReference type="Proteomes" id="UP000680038"/>
    </source>
</evidence>
<dbReference type="Pfam" id="PF00512">
    <property type="entry name" value="HisKA"/>
    <property type="match status" value="1"/>
</dbReference>
<dbReference type="Gene3D" id="3.30.565.10">
    <property type="entry name" value="Histidine kinase-like ATPase, C-terminal domain"/>
    <property type="match status" value="1"/>
</dbReference>
<dbReference type="InterPro" id="IPR003661">
    <property type="entry name" value="HisK_dim/P_dom"/>
</dbReference>
<keyword evidence="6" id="KW-0902">Two-component regulatory system</keyword>
<gene>
    <name evidence="9" type="primary">sasA_21</name>
    <name evidence="9" type="ORF">DYBT9275_03920</name>
</gene>
<organism evidence="9 10">
    <name type="scientific">Dyadobacter helix</name>
    <dbReference type="NCBI Taxonomy" id="2822344"/>
    <lineage>
        <taxon>Bacteria</taxon>
        <taxon>Pseudomonadati</taxon>
        <taxon>Bacteroidota</taxon>
        <taxon>Cytophagia</taxon>
        <taxon>Cytophagales</taxon>
        <taxon>Spirosomataceae</taxon>
        <taxon>Dyadobacter</taxon>
    </lineage>
</organism>
<feature type="domain" description="Histidine kinase" evidence="8">
    <location>
        <begin position="217"/>
        <end position="432"/>
    </location>
</feature>
<dbReference type="RefSeq" id="WP_215240347.1">
    <property type="nucleotide sequence ID" value="NZ_CAJRAF010000002.1"/>
</dbReference>
<dbReference type="GO" id="GO:0000155">
    <property type="term" value="F:phosphorelay sensor kinase activity"/>
    <property type="evidence" value="ECO:0007669"/>
    <property type="project" value="InterPro"/>
</dbReference>
<keyword evidence="7" id="KW-1133">Transmembrane helix</keyword>
<feature type="transmembrane region" description="Helical" evidence="7">
    <location>
        <begin position="129"/>
        <end position="148"/>
    </location>
</feature>
<evidence type="ECO:0000256" key="4">
    <source>
        <dbReference type="ARBA" id="ARBA00022679"/>
    </source>
</evidence>
<feature type="transmembrane region" description="Helical" evidence="7">
    <location>
        <begin position="29"/>
        <end position="47"/>
    </location>
</feature>
<dbReference type="PRINTS" id="PR00344">
    <property type="entry name" value="BCTRLSENSOR"/>
</dbReference>
<evidence type="ECO:0000313" key="9">
    <source>
        <dbReference type="EMBL" id="CAG5006903.1"/>
    </source>
</evidence>
<protein>
    <recommendedName>
        <fullName evidence="2">histidine kinase</fullName>
        <ecNumber evidence="2">2.7.13.3</ecNumber>
    </recommendedName>
</protein>
<keyword evidence="7" id="KW-0472">Membrane</keyword>
<dbReference type="InterPro" id="IPR036890">
    <property type="entry name" value="HATPase_C_sf"/>
</dbReference>
<feature type="transmembrane region" description="Helical" evidence="7">
    <location>
        <begin position="168"/>
        <end position="187"/>
    </location>
</feature>
<dbReference type="EMBL" id="CAJRAF010000002">
    <property type="protein sequence ID" value="CAG5006903.1"/>
    <property type="molecule type" value="Genomic_DNA"/>
</dbReference>
<dbReference type="InterPro" id="IPR004358">
    <property type="entry name" value="Sig_transdc_His_kin-like_C"/>
</dbReference>
<feature type="transmembrane region" description="Helical" evidence="7">
    <location>
        <begin position="107"/>
        <end position="124"/>
    </location>
</feature>
<keyword evidence="4 9" id="KW-0808">Transferase</keyword>
<keyword evidence="10" id="KW-1185">Reference proteome</keyword>
<dbReference type="PANTHER" id="PTHR43711">
    <property type="entry name" value="TWO-COMPONENT HISTIDINE KINASE"/>
    <property type="match status" value="1"/>
</dbReference>
<reference evidence="9" key="1">
    <citation type="submission" date="2021-04" db="EMBL/GenBank/DDBJ databases">
        <authorList>
            <person name="Rodrigo-Torres L."/>
            <person name="Arahal R. D."/>
            <person name="Lucena T."/>
        </authorList>
    </citation>
    <scope>NUCLEOTIDE SEQUENCE</scope>
    <source>
        <strain evidence="9">CECT 9275</strain>
    </source>
</reference>
<dbReference type="Pfam" id="PF02518">
    <property type="entry name" value="HATPase_c"/>
    <property type="match status" value="1"/>
</dbReference>
<dbReference type="InterPro" id="IPR003594">
    <property type="entry name" value="HATPase_dom"/>
</dbReference>
<dbReference type="EC" id="2.7.13.3" evidence="2"/>
<evidence type="ECO:0000256" key="7">
    <source>
        <dbReference type="SAM" id="Phobius"/>
    </source>
</evidence>
<dbReference type="InterPro" id="IPR036097">
    <property type="entry name" value="HisK_dim/P_sf"/>
</dbReference>
<dbReference type="PANTHER" id="PTHR43711:SF26">
    <property type="entry name" value="SENSOR HISTIDINE KINASE RCSC"/>
    <property type="match status" value="1"/>
</dbReference>
<evidence type="ECO:0000259" key="8">
    <source>
        <dbReference type="PROSITE" id="PS50109"/>
    </source>
</evidence>
<dbReference type="InterPro" id="IPR005467">
    <property type="entry name" value="His_kinase_dom"/>
</dbReference>
<dbReference type="SMART" id="SM00387">
    <property type="entry name" value="HATPase_c"/>
    <property type="match status" value="1"/>
</dbReference>
<dbReference type="SUPFAM" id="SSF55874">
    <property type="entry name" value="ATPase domain of HSP90 chaperone/DNA topoisomerase II/histidine kinase"/>
    <property type="match status" value="1"/>
</dbReference>
<keyword evidence="5" id="KW-0418">Kinase</keyword>
<dbReference type="Gene3D" id="1.10.287.130">
    <property type="match status" value="1"/>
</dbReference>
<dbReference type="SUPFAM" id="SSF47384">
    <property type="entry name" value="Homodimeric domain of signal transducing histidine kinase"/>
    <property type="match status" value="1"/>
</dbReference>
<evidence type="ECO:0000256" key="6">
    <source>
        <dbReference type="ARBA" id="ARBA00023012"/>
    </source>
</evidence>
<accession>A0A916JEW1</accession>
<evidence type="ECO:0000256" key="2">
    <source>
        <dbReference type="ARBA" id="ARBA00012438"/>
    </source>
</evidence>
<dbReference type="CDD" id="cd00082">
    <property type="entry name" value="HisKA"/>
    <property type="match status" value="1"/>
</dbReference>
<keyword evidence="3" id="KW-0597">Phosphoprotein</keyword>
<evidence type="ECO:0000256" key="1">
    <source>
        <dbReference type="ARBA" id="ARBA00000085"/>
    </source>
</evidence>